<protein>
    <submittedName>
        <fullName evidence="2">Uncharacterized protein</fullName>
    </submittedName>
</protein>
<dbReference type="Proteomes" id="UP000887578">
    <property type="component" value="Unplaced"/>
</dbReference>
<sequence length="262" mass="29862">MENIFGKECWNLAGEMYDELFPINQPTDINNIVHNTLPEIIDENIVANVVESFESEHIPVVIAINDQQNVQNFHQTDASLERPGDSNDGNVIGNRQIQNSHNSVDLFLEIPVDHNTALLMSTSLPPTPVSIASTSSSPHTIRNRKQMRKCCKAMKAWLIEQPRDLQKAQNIFSQYPAEINDSLNMRTPRSGRPRFVESRGALNAEQLNYFRSNYAVINRCKLFIASFVKMYNNGFAKTMTLGDLDYPFEIENPSLRTRHHTQ</sequence>
<name>A0A914QCJ9_9BILA</name>
<dbReference type="AlphaFoldDB" id="A0A914QCJ9"/>
<evidence type="ECO:0000313" key="1">
    <source>
        <dbReference type="Proteomes" id="UP000887578"/>
    </source>
</evidence>
<accession>A0A914QCJ9</accession>
<dbReference type="WBParaSite" id="PDA_v2.g28992.t1">
    <property type="protein sequence ID" value="PDA_v2.g28992.t1"/>
    <property type="gene ID" value="PDA_v2.g28992"/>
</dbReference>
<reference evidence="2" key="1">
    <citation type="submission" date="2022-11" db="UniProtKB">
        <authorList>
            <consortium name="WormBaseParasite"/>
        </authorList>
    </citation>
    <scope>IDENTIFICATION</scope>
</reference>
<evidence type="ECO:0000313" key="2">
    <source>
        <dbReference type="WBParaSite" id="PDA_v2.g28992.t1"/>
    </source>
</evidence>
<keyword evidence="1" id="KW-1185">Reference proteome</keyword>
<proteinExistence type="predicted"/>
<organism evidence="1 2">
    <name type="scientific">Panagrolaimus davidi</name>
    <dbReference type="NCBI Taxonomy" id="227884"/>
    <lineage>
        <taxon>Eukaryota</taxon>
        <taxon>Metazoa</taxon>
        <taxon>Ecdysozoa</taxon>
        <taxon>Nematoda</taxon>
        <taxon>Chromadorea</taxon>
        <taxon>Rhabditida</taxon>
        <taxon>Tylenchina</taxon>
        <taxon>Panagrolaimomorpha</taxon>
        <taxon>Panagrolaimoidea</taxon>
        <taxon>Panagrolaimidae</taxon>
        <taxon>Panagrolaimus</taxon>
    </lineage>
</organism>